<dbReference type="PANTHER" id="PTHR33091">
    <property type="entry name" value="PROTEIN, PUTATIVE, EXPRESSED-RELATED"/>
    <property type="match status" value="1"/>
</dbReference>
<evidence type="ECO:0000313" key="4">
    <source>
        <dbReference type="EMBL" id="KAL3845165.1"/>
    </source>
</evidence>
<evidence type="ECO:0000256" key="2">
    <source>
        <dbReference type="ARBA" id="ARBA00022690"/>
    </source>
</evidence>
<evidence type="ECO:0000313" key="5">
    <source>
        <dbReference type="Proteomes" id="UP001634393"/>
    </source>
</evidence>
<accession>A0ABD3U761</accession>
<dbReference type="AlphaFoldDB" id="A0ABD3U761"/>
<dbReference type="InterPro" id="IPR000864">
    <property type="entry name" value="Prot_inh_pot1"/>
</dbReference>
<dbReference type="Proteomes" id="UP001634393">
    <property type="component" value="Unassembled WGS sequence"/>
</dbReference>
<dbReference type="Gene3D" id="3.30.10.10">
    <property type="entry name" value="Trypsin Inhibitor V, subunit A"/>
    <property type="match status" value="1"/>
</dbReference>
<evidence type="ECO:0000256" key="1">
    <source>
        <dbReference type="ARBA" id="ARBA00008210"/>
    </source>
</evidence>
<dbReference type="EMBL" id="JBJXBP010000002">
    <property type="protein sequence ID" value="KAL3845165.1"/>
    <property type="molecule type" value="Genomic_DNA"/>
</dbReference>
<reference evidence="4 5" key="1">
    <citation type="submission" date="2024-12" db="EMBL/GenBank/DDBJ databases">
        <title>The unique morphological basis and parallel evolutionary history of personate flowers in Penstemon.</title>
        <authorList>
            <person name="Depatie T.H."/>
            <person name="Wessinger C.A."/>
        </authorList>
    </citation>
    <scope>NUCLEOTIDE SEQUENCE [LARGE SCALE GENOMIC DNA]</scope>
    <source>
        <strain evidence="4">WTNN_2</strain>
        <tissue evidence="4">Leaf</tissue>
    </source>
</reference>
<proteinExistence type="inferred from homology"/>
<name>A0ABD3U761_9LAMI</name>
<protein>
    <submittedName>
        <fullName evidence="4">Uncharacterized protein</fullName>
    </submittedName>
</protein>
<evidence type="ECO:0000256" key="3">
    <source>
        <dbReference type="ARBA" id="ARBA00022900"/>
    </source>
</evidence>
<dbReference type="PROSITE" id="PS00285">
    <property type="entry name" value="POTATO_INHIBITOR"/>
    <property type="match status" value="1"/>
</dbReference>
<keyword evidence="5" id="KW-1185">Reference proteome</keyword>
<dbReference type="SUPFAM" id="SSF54654">
    <property type="entry name" value="CI-2 family of serine protease inhibitors"/>
    <property type="match status" value="1"/>
</dbReference>
<comment type="similarity">
    <text evidence="1">Belongs to the protease inhibitor I13 (potato type I serine protease inhibitor) family.</text>
</comment>
<comment type="caution">
    <text evidence="4">The sequence shown here is derived from an EMBL/GenBank/DDBJ whole genome shotgun (WGS) entry which is preliminary data.</text>
</comment>
<dbReference type="PANTHER" id="PTHR33091:SF29">
    <property type="entry name" value="SUBTILISIN INHIBITOR 1"/>
    <property type="match status" value="1"/>
</dbReference>
<dbReference type="Pfam" id="PF00280">
    <property type="entry name" value="potato_inhibit"/>
    <property type="match status" value="1"/>
</dbReference>
<sequence length="88" mass="9867">MSMWAPYPPCHSDGCSDRECCDHGYKVAWPELVGMDADEAANVIEQENPLVTILILPKGSIGIDNFCCNRVRIYFNIHKKVAVMPWVG</sequence>
<dbReference type="GO" id="GO:0004867">
    <property type="term" value="F:serine-type endopeptidase inhibitor activity"/>
    <property type="evidence" value="ECO:0007669"/>
    <property type="project" value="UniProtKB-KW"/>
</dbReference>
<gene>
    <name evidence="4" type="ORF">ACJIZ3_002568</name>
</gene>
<keyword evidence="2" id="KW-0646">Protease inhibitor</keyword>
<keyword evidence="3" id="KW-0722">Serine protease inhibitor</keyword>
<organism evidence="4 5">
    <name type="scientific">Penstemon smallii</name>
    <dbReference type="NCBI Taxonomy" id="265156"/>
    <lineage>
        <taxon>Eukaryota</taxon>
        <taxon>Viridiplantae</taxon>
        <taxon>Streptophyta</taxon>
        <taxon>Embryophyta</taxon>
        <taxon>Tracheophyta</taxon>
        <taxon>Spermatophyta</taxon>
        <taxon>Magnoliopsida</taxon>
        <taxon>eudicotyledons</taxon>
        <taxon>Gunneridae</taxon>
        <taxon>Pentapetalae</taxon>
        <taxon>asterids</taxon>
        <taxon>lamiids</taxon>
        <taxon>Lamiales</taxon>
        <taxon>Plantaginaceae</taxon>
        <taxon>Cheloneae</taxon>
        <taxon>Penstemon</taxon>
    </lineage>
</organism>
<dbReference type="InterPro" id="IPR036354">
    <property type="entry name" value="Prot_inh_pot1_sf"/>
</dbReference>